<keyword evidence="3" id="KW-1185">Reference proteome</keyword>
<sequence length="74" mass="7999">MEMPPRIDRTTKTRPRDSTSKTGLETDWLVPPATLSLSHGSSLSHDVQTAVSELLCAGSMKRSGSPPCLIPLDH</sequence>
<evidence type="ECO:0000256" key="1">
    <source>
        <dbReference type="SAM" id="MobiDB-lite"/>
    </source>
</evidence>
<evidence type="ECO:0000313" key="2">
    <source>
        <dbReference type="EMBL" id="KAK3772449.1"/>
    </source>
</evidence>
<accession>A0AAE0ZN13</accession>
<comment type="caution">
    <text evidence="2">The sequence shown here is derived from an EMBL/GenBank/DDBJ whole genome shotgun (WGS) entry which is preliminary data.</text>
</comment>
<proteinExistence type="predicted"/>
<name>A0AAE0ZN13_9GAST</name>
<dbReference type="AlphaFoldDB" id="A0AAE0ZN13"/>
<feature type="region of interest" description="Disordered" evidence="1">
    <location>
        <begin position="1"/>
        <end position="26"/>
    </location>
</feature>
<evidence type="ECO:0000313" key="3">
    <source>
        <dbReference type="Proteomes" id="UP001283361"/>
    </source>
</evidence>
<dbReference type="EMBL" id="JAWDGP010003624">
    <property type="protein sequence ID" value="KAK3772449.1"/>
    <property type="molecule type" value="Genomic_DNA"/>
</dbReference>
<reference evidence="2" key="1">
    <citation type="journal article" date="2023" name="G3 (Bethesda)">
        <title>A reference genome for the long-term kleptoplast-retaining sea slug Elysia crispata morphotype clarki.</title>
        <authorList>
            <person name="Eastman K.E."/>
            <person name="Pendleton A.L."/>
            <person name="Shaikh M.A."/>
            <person name="Suttiyut T."/>
            <person name="Ogas R."/>
            <person name="Tomko P."/>
            <person name="Gavelis G."/>
            <person name="Widhalm J.R."/>
            <person name="Wisecaver J.H."/>
        </authorList>
    </citation>
    <scope>NUCLEOTIDE SEQUENCE</scope>
    <source>
        <strain evidence="2">ECLA1</strain>
    </source>
</reference>
<dbReference type="Proteomes" id="UP001283361">
    <property type="component" value="Unassembled WGS sequence"/>
</dbReference>
<protein>
    <submittedName>
        <fullName evidence="2">Uncharacterized protein</fullName>
    </submittedName>
</protein>
<gene>
    <name evidence="2" type="ORF">RRG08_031468</name>
</gene>
<organism evidence="2 3">
    <name type="scientific">Elysia crispata</name>
    <name type="common">lettuce slug</name>
    <dbReference type="NCBI Taxonomy" id="231223"/>
    <lineage>
        <taxon>Eukaryota</taxon>
        <taxon>Metazoa</taxon>
        <taxon>Spiralia</taxon>
        <taxon>Lophotrochozoa</taxon>
        <taxon>Mollusca</taxon>
        <taxon>Gastropoda</taxon>
        <taxon>Heterobranchia</taxon>
        <taxon>Euthyneura</taxon>
        <taxon>Panpulmonata</taxon>
        <taxon>Sacoglossa</taxon>
        <taxon>Placobranchoidea</taxon>
        <taxon>Plakobranchidae</taxon>
        <taxon>Elysia</taxon>
    </lineage>
</organism>
<feature type="compositionally biased region" description="Basic and acidic residues" evidence="1">
    <location>
        <begin position="1"/>
        <end position="19"/>
    </location>
</feature>